<feature type="region of interest" description="Disordered" evidence="1">
    <location>
        <begin position="328"/>
        <end position="357"/>
    </location>
</feature>
<feature type="region of interest" description="Disordered" evidence="1">
    <location>
        <begin position="184"/>
        <end position="252"/>
    </location>
</feature>
<reference evidence="2 3" key="1">
    <citation type="submission" date="2018-11" db="EMBL/GenBank/DDBJ databases">
        <title>Genome sequence and assembly of Colletotrichum spinosum.</title>
        <authorList>
            <person name="Gan P."/>
            <person name="Shirasu K."/>
        </authorList>
    </citation>
    <scope>NUCLEOTIDE SEQUENCE [LARGE SCALE GENOMIC DNA]</scope>
    <source>
        <strain evidence="2 3">CBS 515.97</strain>
    </source>
</reference>
<comment type="caution">
    <text evidence="2">The sequence shown here is derived from an EMBL/GenBank/DDBJ whole genome shotgun (WGS) entry which is preliminary data.</text>
</comment>
<feature type="compositionally biased region" description="Basic and acidic residues" evidence="1">
    <location>
        <begin position="619"/>
        <end position="636"/>
    </location>
</feature>
<feature type="compositionally biased region" description="Acidic residues" evidence="1">
    <location>
        <begin position="274"/>
        <end position="295"/>
    </location>
</feature>
<feature type="compositionally biased region" description="Basic and acidic residues" evidence="1">
    <location>
        <begin position="104"/>
        <end position="115"/>
    </location>
</feature>
<dbReference type="EMBL" id="QAPG01000010">
    <property type="protein sequence ID" value="TDZ39426.1"/>
    <property type="molecule type" value="Genomic_DNA"/>
</dbReference>
<accession>A0A4R8QQ38</accession>
<feature type="compositionally biased region" description="Acidic residues" evidence="1">
    <location>
        <begin position="692"/>
        <end position="708"/>
    </location>
</feature>
<name>A0A4R8QQ38_9PEZI</name>
<feature type="compositionally biased region" description="Polar residues" evidence="1">
    <location>
        <begin position="234"/>
        <end position="244"/>
    </location>
</feature>
<feature type="compositionally biased region" description="Basic and acidic residues" evidence="1">
    <location>
        <begin position="568"/>
        <end position="581"/>
    </location>
</feature>
<evidence type="ECO:0000256" key="1">
    <source>
        <dbReference type="SAM" id="MobiDB-lite"/>
    </source>
</evidence>
<gene>
    <name evidence="2" type="ORF">C8035_v003350</name>
</gene>
<dbReference type="Proteomes" id="UP000295083">
    <property type="component" value="Unassembled WGS sequence"/>
</dbReference>
<feature type="compositionally biased region" description="Basic and acidic residues" evidence="1">
    <location>
        <begin position="601"/>
        <end position="610"/>
    </location>
</feature>
<feature type="compositionally biased region" description="Low complexity" evidence="1">
    <location>
        <begin position="79"/>
        <end position="88"/>
    </location>
</feature>
<feature type="compositionally biased region" description="Basic and acidic residues" evidence="1">
    <location>
        <begin position="201"/>
        <end position="226"/>
    </location>
</feature>
<feature type="compositionally biased region" description="Polar residues" evidence="1">
    <location>
        <begin position="190"/>
        <end position="199"/>
    </location>
</feature>
<feature type="compositionally biased region" description="Basic and acidic residues" evidence="1">
    <location>
        <begin position="712"/>
        <end position="723"/>
    </location>
</feature>
<keyword evidence="3" id="KW-1185">Reference proteome</keyword>
<feature type="region of interest" description="Disordered" evidence="1">
    <location>
        <begin position="69"/>
        <end position="171"/>
    </location>
</feature>
<dbReference type="AlphaFoldDB" id="A0A4R8QQ38"/>
<feature type="compositionally biased region" description="Low complexity" evidence="1">
    <location>
        <begin position="120"/>
        <end position="129"/>
    </location>
</feature>
<evidence type="ECO:0000313" key="2">
    <source>
        <dbReference type="EMBL" id="TDZ39426.1"/>
    </source>
</evidence>
<proteinExistence type="predicted"/>
<feature type="region of interest" description="Disordered" evidence="1">
    <location>
        <begin position="555"/>
        <end position="723"/>
    </location>
</feature>
<feature type="region of interest" description="Disordered" evidence="1">
    <location>
        <begin position="265"/>
        <end position="315"/>
    </location>
</feature>
<feature type="compositionally biased region" description="Low complexity" evidence="1">
    <location>
        <begin position="328"/>
        <end position="340"/>
    </location>
</feature>
<evidence type="ECO:0000313" key="3">
    <source>
        <dbReference type="Proteomes" id="UP000295083"/>
    </source>
</evidence>
<organism evidence="2 3">
    <name type="scientific">Colletotrichum spinosum</name>
    <dbReference type="NCBI Taxonomy" id="1347390"/>
    <lineage>
        <taxon>Eukaryota</taxon>
        <taxon>Fungi</taxon>
        <taxon>Dikarya</taxon>
        <taxon>Ascomycota</taxon>
        <taxon>Pezizomycotina</taxon>
        <taxon>Sordariomycetes</taxon>
        <taxon>Hypocreomycetidae</taxon>
        <taxon>Glomerellales</taxon>
        <taxon>Glomerellaceae</taxon>
        <taxon>Colletotrichum</taxon>
        <taxon>Colletotrichum orbiculare species complex</taxon>
    </lineage>
</organism>
<sequence length="723" mass="80585">MCRQQQPISRCRRCGDRSYYRKTPYPCAYVDANRLPLGGCGRITRYATYGPDNYMCETCVGREEWRRTAHSRKTPAPLPARQQPLPSRAVPPDASSHSSISELELERSREHDAKPRSKLSSYRPSGRKGSPPPRNPLAPGAPDTQVAKTSPPKKVKFDDKKVSIRSTLPQNVSQPVPRTLIKRTGAFAGPSNNDSANRHSTVRDLQRHGHMKDVREESRTSRRVARETPFMSGALQTPGPSTSVPRVGELPNFHLDNFDEEFFEDYERSRQSDTPEDPAYDGENEDSLLEEEQDRDEAAAPQTNPPGGARLSAGYAAPNNSLFNSFLSSSSDSGTTTDSSVQHLALPADPNTPFGFGRSPRPRVPVNSPATQTFIANFLQLPVDQLPPHPGGSDLDEDGWIPGSWGDAHTMPAELAHSLNYTAADSIFRKHRVYFVAERGEADGCVLVVTPDGLHVRVLSIKVYMATVRDVNRTERERHVANMKHLQEVHRRERLEAQKSKKGICIFHPCRVADCPRAHADGQHQPMGHEQFLKTQRRRELPGLSKLRAPAAGLGNVKDDVFGSGAEVADHESEERGRDEESGFEQFDEEKQGDEEEEGDDVKVEVHPATEGEEDDAKDDEKDHDEEKGKTPETIKVKPAVQRQPKRFVERDAKFRVSPVRDLTKTSTGSPPQRKKTQDTKSAVESSSKDTEEQDQASEGSLADDELTLDPLRIRGMDDFETY</sequence>
<feature type="compositionally biased region" description="Acidic residues" evidence="1">
    <location>
        <begin position="582"/>
        <end position="600"/>
    </location>
</feature>
<protein>
    <submittedName>
        <fullName evidence="2">Uncharacterized protein</fullName>
    </submittedName>
</protein>